<evidence type="ECO:0000256" key="3">
    <source>
        <dbReference type="ARBA" id="ARBA00022967"/>
    </source>
</evidence>
<dbReference type="Gene3D" id="3.40.1110.10">
    <property type="entry name" value="Calcium-transporting ATPase, cytoplasmic domain N"/>
    <property type="match status" value="1"/>
</dbReference>
<dbReference type="SUPFAM" id="SSF81665">
    <property type="entry name" value="Calcium ATPase, transmembrane domain M"/>
    <property type="match status" value="1"/>
</dbReference>
<dbReference type="InterPro" id="IPR023214">
    <property type="entry name" value="HAD_sf"/>
</dbReference>
<evidence type="ECO:0000313" key="8">
    <source>
        <dbReference type="EMBL" id="SUN35520.1"/>
    </source>
</evidence>
<dbReference type="PROSITE" id="PS00154">
    <property type="entry name" value="ATPASE_E1_E2"/>
    <property type="match status" value="1"/>
</dbReference>
<feature type="transmembrane region" description="Helical" evidence="6">
    <location>
        <begin position="43"/>
        <end position="60"/>
    </location>
</feature>
<dbReference type="EC" id="3.6.3.-" evidence="8"/>
<dbReference type="SUPFAM" id="SSF81660">
    <property type="entry name" value="Metal cation-transporting ATPase, ATP-binding domain N"/>
    <property type="match status" value="1"/>
</dbReference>
<dbReference type="SUPFAM" id="SSF56784">
    <property type="entry name" value="HAD-like"/>
    <property type="match status" value="1"/>
</dbReference>
<dbReference type="GO" id="GO:0016020">
    <property type="term" value="C:membrane"/>
    <property type="evidence" value="ECO:0007669"/>
    <property type="project" value="UniProtKB-SubCell"/>
</dbReference>
<feature type="transmembrane region" description="Helical" evidence="6">
    <location>
        <begin position="216"/>
        <end position="238"/>
    </location>
</feature>
<gene>
    <name evidence="8" type="primary">aha1</name>
    <name evidence="8" type="ORF">NCTC11391_00547</name>
</gene>
<dbReference type="Gene3D" id="3.40.50.1000">
    <property type="entry name" value="HAD superfamily/HAD-like"/>
    <property type="match status" value="1"/>
</dbReference>
<feature type="transmembrane region" description="Helical" evidence="6">
    <location>
        <begin position="749"/>
        <end position="767"/>
    </location>
</feature>
<dbReference type="InterPro" id="IPR001757">
    <property type="entry name" value="P_typ_ATPase"/>
</dbReference>
<sequence length="794" mass="86282">MSDSKEFRGLTSQEVASRIAKDQVNKATTSDVKTTKQIIKENTLTYFNLIFAVLTILLLISGNIGISNFTFLPVVFINAILGIVQEIRSRKIVSKLAIVTTPNVTVLRDGRLTTIPIEDLVLDDVIQLSAGNQISVDATVLSDTVQVDESILTGEADEISKAPGDELMSGSFVVAGTCLAKVIRVGEDTYAAKLVKEAKAVDSSEQSEMIRAINAIVKWVGILIIPLALIMLYQSLFINQTGFGGAVKSMVAAVIGLIPEGLYLLTTISLVASTMRLARKQVVLHDMKSVEKLARVDVLCIDKTGTITENSMSVQDYIATAAFDKSPDTGLRLDSLIARVTNELASDNDTMEALQAYFTKEQANGLTLKKKSLQPFKSSNKYSGVIYDGFSYLIGAPQILLGDDWSTYEEEVNHYAAQGYRVLAFGKLTSEQVEPLAAPITPYAFILISNPIRQEAPETFAYFSRQDVAIKVISGDDPVTVSHVAGKAQIKEAENYVDARTLVTGDMVKEASRTYTVFGRVTPELKRQLVLALQGDGHIVAMTGDGVNDVLALKAADCSIAMASGSDAALNASQIVLVDSNFASMPSVVAEGRRTVNNIERSASLFLIKNVFSFLLAILSIIFAITYPLKASQISLISAFMIGLPSYLLTLEANNKRISGHFMLKVLKNALPAAVAAVAAIGLLVGAGVFFQIDYNQTSTVSTFLLSIIGFMALVRLSRPLTKSKVAIIAVSILAFIISALLLKNIFELSHVTLDVFLLGLVFFLVGESIYRNLSTFFDFIANKGWRRFKWFRK</sequence>
<dbReference type="GO" id="GO:0016887">
    <property type="term" value="F:ATP hydrolysis activity"/>
    <property type="evidence" value="ECO:0007669"/>
    <property type="project" value="InterPro"/>
</dbReference>
<keyword evidence="8" id="KW-0378">Hydrolase</keyword>
<dbReference type="InterPro" id="IPR023298">
    <property type="entry name" value="ATPase_P-typ_TM_dom_sf"/>
</dbReference>
<dbReference type="SFLD" id="SFLDF00027">
    <property type="entry name" value="p-type_atpase"/>
    <property type="match status" value="1"/>
</dbReference>
<dbReference type="InterPro" id="IPR059000">
    <property type="entry name" value="ATPase_P-type_domA"/>
</dbReference>
<dbReference type="Pfam" id="PF00122">
    <property type="entry name" value="E1-E2_ATPase"/>
    <property type="match status" value="1"/>
</dbReference>
<dbReference type="OrthoDB" id="9760364at2"/>
<dbReference type="PRINTS" id="PR00120">
    <property type="entry name" value="HATPASE"/>
</dbReference>
<organism evidence="8 9">
    <name type="scientific">Streptococcus downei MFe28</name>
    <dbReference type="NCBI Taxonomy" id="764290"/>
    <lineage>
        <taxon>Bacteria</taxon>
        <taxon>Bacillati</taxon>
        <taxon>Bacillota</taxon>
        <taxon>Bacilli</taxon>
        <taxon>Lactobacillales</taxon>
        <taxon>Streptococcaceae</taxon>
        <taxon>Streptococcus</taxon>
    </lineage>
</organism>
<keyword evidence="2 6" id="KW-0812">Transmembrane</keyword>
<evidence type="ECO:0000256" key="6">
    <source>
        <dbReference type="SAM" id="Phobius"/>
    </source>
</evidence>
<protein>
    <submittedName>
        <fullName evidence="8">Cation-transporting ATPase yfgQ</fullName>
        <ecNumber evidence="8">3.6.3.-</ecNumber>
    </submittedName>
</protein>
<dbReference type="SFLD" id="SFLDG00002">
    <property type="entry name" value="C1.7:_P-type_atpase_like"/>
    <property type="match status" value="1"/>
</dbReference>
<dbReference type="EMBL" id="UHFA01000002">
    <property type="protein sequence ID" value="SUN35520.1"/>
    <property type="molecule type" value="Genomic_DNA"/>
</dbReference>
<dbReference type="SUPFAM" id="SSF81653">
    <property type="entry name" value="Calcium ATPase, transduction domain A"/>
    <property type="match status" value="1"/>
</dbReference>
<dbReference type="InterPro" id="IPR018303">
    <property type="entry name" value="ATPase_P-typ_P_site"/>
</dbReference>
<feature type="transmembrane region" description="Helical" evidence="6">
    <location>
        <begin position="66"/>
        <end position="84"/>
    </location>
</feature>
<proteinExistence type="predicted"/>
<evidence type="ECO:0000256" key="1">
    <source>
        <dbReference type="ARBA" id="ARBA00004141"/>
    </source>
</evidence>
<keyword evidence="9" id="KW-1185">Reference proteome</keyword>
<evidence type="ECO:0000313" key="9">
    <source>
        <dbReference type="Proteomes" id="UP000254082"/>
    </source>
</evidence>
<dbReference type="InterPro" id="IPR008250">
    <property type="entry name" value="ATPase_P-typ_transduc_dom_A_sf"/>
</dbReference>
<feature type="transmembrane region" description="Helical" evidence="6">
    <location>
        <begin position="670"/>
        <end position="693"/>
    </location>
</feature>
<keyword evidence="3" id="KW-1278">Translocase</keyword>
<keyword evidence="5 6" id="KW-0472">Membrane</keyword>
<dbReference type="AlphaFoldDB" id="A0A380JDP8"/>
<feature type="domain" description="P-type ATPase A" evidence="7">
    <location>
        <begin position="100"/>
        <end position="198"/>
    </location>
</feature>
<dbReference type="PRINTS" id="PR00119">
    <property type="entry name" value="CATATPASE"/>
</dbReference>
<comment type="subcellular location">
    <subcellularLocation>
        <location evidence="1">Membrane</location>
        <topology evidence="1">Multi-pass membrane protein</topology>
    </subcellularLocation>
</comment>
<evidence type="ECO:0000256" key="5">
    <source>
        <dbReference type="ARBA" id="ARBA00023136"/>
    </source>
</evidence>
<dbReference type="NCBIfam" id="TIGR01494">
    <property type="entry name" value="ATPase_P-type"/>
    <property type="match status" value="2"/>
</dbReference>
<evidence type="ECO:0000256" key="2">
    <source>
        <dbReference type="ARBA" id="ARBA00022692"/>
    </source>
</evidence>
<dbReference type="Proteomes" id="UP000254082">
    <property type="component" value="Unassembled WGS sequence"/>
</dbReference>
<dbReference type="GO" id="GO:0005524">
    <property type="term" value="F:ATP binding"/>
    <property type="evidence" value="ECO:0007669"/>
    <property type="project" value="InterPro"/>
</dbReference>
<reference evidence="8 9" key="1">
    <citation type="submission" date="2018-06" db="EMBL/GenBank/DDBJ databases">
        <authorList>
            <consortium name="Pathogen Informatics"/>
            <person name="Doyle S."/>
        </authorList>
    </citation>
    <scope>NUCLEOTIDE SEQUENCE [LARGE SCALE GENOMIC DNA]</scope>
    <source>
        <strain evidence="9">NCTC 11391</strain>
    </source>
</reference>
<dbReference type="RefSeq" id="WP_115324853.1">
    <property type="nucleotide sequence ID" value="NZ_UHFA01000002.1"/>
</dbReference>
<feature type="transmembrane region" description="Helical" evidence="6">
    <location>
        <begin position="631"/>
        <end position="649"/>
    </location>
</feature>
<evidence type="ECO:0000259" key="7">
    <source>
        <dbReference type="Pfam" id="PF00122"/>
    </source>
</evidence>
<dbReference type="PANTHER" id="PTHR42861">
    <property type="entry name" value="CALCIUM-TRANSPORTING ATPASE"/>
    <property type="match status" value="1"/>
</dbReference>
<feature type="transmembrane region" description="Helical" evidence="6">
    <location>
        <begin position="699"/>
        <end position="717"/>
    </location>
</feature>
<name>A0A380JDP8_STRDO</name>
<dbReference type="InterPro" id="IPR023299">
    <property type="entry name" value="ATPase_P-typ_cyto_dom_N"/>
</dbReference>
<keyword evidence="4 6" id="KW-1133">Transmembrane helix</keyword>
<dbReference type="Gene3D" id="2.70.150.10">
    <property type="entry name" value="Calcium-transporting ATPase, cytoplasmic transduction domain A"/>
    <property type="match status" value="1"/>
</dbReference>
<dbReference type="Pfam" id="PF00702">
    <property type="entry name" value="Hydrolase"/>
    <property type="match status" value="1"/>
</dbReference>
<dbReference type="Gene3D" id="1.20.1110.10">
    <property type="entry name" value="Calcium-transporting ATPase, transmembrane domain"/>
    <property type="match status" value="1"/>
</dbReference>
<accession>A0A380JDP8</accession>
<feature type="transmembrane region" description="Helical" evidence="6">
    <location>
        <begin position="726"/>
        <end position="743"/>
    </location>
</feature>
<dbReference type="SFLD" id="SFLDS00003">
    <property type="entry name" value="Haloacid_Dehalogenase"/>
    <property type="match status" value="1"/>
</dbReference>
<dbReference type="InterPro" id="IPR044492">
    <property type="entry name" value="P_typ_ATPase_HD_dom"/>
</dbReference>
<evidence type="ECO:0000256" key="4">
    <source>
        <dbReference type="ARBA" id="ARBA00022989"/>
    </source>
</evidence>
<feature type="transmembrane region" description="Helical" evidence="6">
    <location>
        <begin position="603"/>
        <end position="625"/>
    </location>
</feature>
<dbReference type="InterPro" id="IPR036412">
    <property type="entry name" value="HAD-like_sf"/>
</dbReference>
<feature type="transmembrane region" description="Helical" evidence="6">
    <location>
        <begin position="250"/>
        <end position="272"/>
    </location>
</feature>